<dbReference type="AlphaFoldDB" id="A0A4U8VTA2"/>
<name>A0A4U8VTA2_9NOCA</name>
<dbReference type="EMBL" id="LR215973">
    <property type="protein sequence ID" value="VFA96850.1"/>
    <property type="molecule type" value="Genomic_DNA"/>
</dbReference>
<organism evidence="1 2">
    <name type="scientific">Nocardia cyriacigeorgica</name>
    <dbReference type="NCBI Taxonomy" id="135487"/>
    <lineage>
        <taxon>Bacteria</taxon>
        <taxon>Bacillati</taxon>
        <taxon>Actinomycetota</taxon>
        <taxon>Actinomycetes</taxon>
        <taxon>Mycobacteriales</taxon>
        <taxon>Nocardiaceae</taxon>
        <taxon>Nocardia</taxon>
    </lineage>
</organism>
<sequence>MDDDTPVALGLIRFRDESPGCSRWDETRMRRLAVRLGYRLHEPLLVFGPEPSFWESDTADAIRRYRAEALFVPSLVHLDYAFRALEQLVDVITLDPFHVYARWPLKNLETFE</sequence>
<evidence type="ECO:0000313" key="2">
    <source>
        <dbReference type="Proteomes" id="UP000290439"/>
    </source>
</evidence>
<gene>
    <name evidence="1" type="ORF">NCTC10797_00605</name>
</gene>
<proteinExistence type="predicted"/>
<evidence type="ECO:0000313" key="1">
    <source>
        <dbReference type="EMBL" id="VFA96850.1"/>
    </source>
</evidence>
<dbReference type="Proteomes" id="UP000290439">
    <property type="component" value="Chromosome"/>
</dbReference>
<accession>A0A4U8VTA2</accession>
<dbReference type="RefSeq" id="WP_130915890.1">
    <property type="nucleotide sequence ID" value="NZ_JADLPI010000008.1"/>
</dbReference>
<protein>
    <submittedName>
        <fullName evidence="1">Uncharacterized protein</fullName>
    </submittedName>
</protein>
<reference evidence="1 2" key="1">
    <citation type="submission" date="2019-02" db="EMBL/GenBank/DDBJ databases">
        <authorList>
            <consortium name="Pathogen Informatics"/>
        </authorList>
    </citation>
    <scope>NUCLEOTIDE SEQUENCE [LARGE SCALE GENOMIC DNA]</scope>
    <source>
        <strain evidence="1 2">3012STDY6756504</strain>
    </source>
</reference>